<evidence type="ECO:0000313" key="2">
    <source>
        <dbReference type="EMBL" id="QGT95495.1"/>
    </source>
</evidence>
<feature type="transmembrane region" description="Helical" evidence="1">
    <location>
        <begin position="9"/>
        <end position="31"/>
    </location>
</feature>
<proteinExistence type="predicted"/>
<name>A0AA92ESH2_9GAMM</name>
<sequence>MKFGNENAVIWLIATSGVLISGIFLGLMINLNSDKVGIISNFVTAVGTWGILITAIFSYQNWRNQKVTEAQREDASAALAHLLLIIPHRHKLAIPESTKKRIDSLLFGLKTAPDELTQPEKIVGDAIHDVNKSLEEVIEDISSKVNSAISCSAAIEQPIIDKLASISWQIHCCKQFERDSIDDNTYFTELVSAEVNAPLSKQFITTTSTFYLTKYSSLDRLSEVINDIQDVIATLRKIARYEAT</sequence>
<dbReference type="KEGG" id="panm:D3795_04565"/>
<keyword evidence="1" id="KW-1133">Transmembrane helix</keyword>
<keyword evidence="3" id="KW-1185">Reference proteome</keyword>
<dbReference type="RefSeq" id="WP_156266631.1">
    <property type="nucleotide sequence ID" value="NZ_CP032551.1"/>
</dbReference>
<evidence type="ECO:0000256" key="1">
    <source>
        <dbReference type="SAM" id="Phobius"/>
    </source>
</evidence>
<accession>A0AA92ESH2</accession>
<feature type="transmembrane region" description="Helical" evidence="1">
    <location>
        <begin position="37"/>
        <end position="59"/>
    </location>
</feature>
<keyword evidence="1" id="KW-0472">Membrane</keyword>
<dbReference type="EMBL" id="CP032551">
    <property type="protein sequence ID" value="QGT95495.1"/>
    <property type="molecule type" value="Genomic_DNA"/>
</dbReference>
<gene>
    <name evidence="2" type="ORF">D3795_04565</name>
</gene>
<dbReference type="Proteomes" id="UP000427820">
    <property type="component" value="Chromosome"/>
</dbReference>
<organism evidence="2 3">
    <name type="scientific">Pseudidiomarina andamanensis</name>
    <dbReference type="NCBI Taxonomy" id="1940690"/>
    <lineage>
        <taxon>Bacteria</taxon>
        <taxon>Pseudomonadati</taxon>
        <taxon>Pseudomonadota</taxon>
        <taxon>Gammaproteobacteria</taxon>
        <taxon>Alteromonadales</taxon>
        <taxon>Idiomarinaceae</taxon>
        <taxon>Pseudidiomarina</taxon>
    </lineage>
</organism>
<evidence type="ECO:0000313" key="3">
    <source>
        <dbReference type="Proteomes" id="UP000427820"/>
    </source>
</evidence>
<protein>
    <submittedName>
        <fullName evidence="2">Uncharacterized protein</fullName>
    </submittedName>
</protein>
<reference evidence="2 3" key="1">
    <citation type="submission" date="2018-09" db="EMBL/GenBank/DDBJ databases">
        <title>Whole genome sequencing of Idiomarina andamanensis W-5T (LMG 29773T= JCM 31645T).</title>
        <authorList>
            <person name="Das S.K."/>
        </authorList>
    </citation>
    <scope>NUCLEOTIDE SEQUENCE [LARGE SCALE GENOMIC DNA]</scope>
    <source>
        <strain evidence="2 3">W-5T</strain>
    </source>
</reference>
<keyword evidence="1" id="KW-0812">Transmembrane</keyword>
<dbReference type="AlphaFoldDB" id="A0AA92ESH2"/>